<evidence type="ECO:0000313" key="6">
    <source>
        <dbReference type="RefSeq" id="XP_008058208.1"/>
    </source>
</evidence>
<organism evidence="5 6">
    <name type="scientific">Carlito syrichta</name>
    <name type="common">Philippine tarsier</name>
    <name type="synonym">Tarsius syrichta</name>
    <dbReference type="NCBI Taxonomy" id="1868482"/>
    <lineage>
        <taxon>Eukaryota</taxon>
        <taxon>Metazoa</taxon>
        <taxon>Chordata</taxon>
        <taxon>Craniata</taxon>
        <taxon>Vertebrata</taxon>
        <taxon>Euteleostomi</taxon>
        <taxon>Mammalia</taxon>
        <taxon>Eutheria</taxon>
        <taxon>Euarchontoglires</taxon>
        <taxon>Primates</taxon>
        <taxon>Haplorrhini</taxon>
        <taxon>Tarsiiformes</taxon>
        <taxon>Tarsiidae</taxon>
        <taxon>Carlito</taxon>
    </lineage>
</organism>
<sequence length="138" mass="16080">MMARSRQAPWLLLSVLVALAALTCQAGKKTFIRVQEESGVQGNAKDVLQFFIDEFNRQNEDKYKFRILRVLNVKRQVTDHMEYHICVHMQRTTCLKSETTLCGPQEGALHKQIECCFSMFTIPWFEKYRILKQNCSSS</sequence>
<dbReference type="RefSeq" id="XP_008058208.1">
    <property type="nucleotide sequence ID" value="XM_008060017.1"/>
</dbReference>
<feature type="signal peptide" evidence="3">
    <location>
        <begin position="1"/>
        <end position="26"/>
    </location>
</feature>
<evidence type="ECO:0000259" key="4">
    <source>
        <dbReference type="SMART" id="SM00043"/>
    </source>
</evidence>
<comment type="similarity">
    <text evidence="1">Belongs to the cystatin family.</text>
</comment>
<keyword evidence="2" id="KW-1015">Disulfide bond</keyword>
<dbReference type="Proteomes" id="UP000189704">
    <property type="component" value="Unplaced"/>
</dbReference>
<evidence type="ECO:0000256" key="3">
    <source>
        <dbReference type="SAM" id="SignalP"/>
    </source>
</evidence>
<dbReference type="PANTHER" id="PTHR47886">
    <property type="entry name" value="CYSTATIN-11"/>
    <property type="match status" value="1"/>
</dbReference>
<dbReference type="GO" id="GO:0036126">
    <property type="term" value="C:sperm flagellum"/>
    <property type="evidence" value="ECO:0007669"/>
    <property type="project" value="Ensembl"/>
</dbReference>
<evidence type="ECO:0000256" key="1">
    <source>
        <dbReference type="ARBA" id="ARBA00009403"/>
    </source>
</evidence>
<keyword evidence="3" id="KW-0732">Signal</keyword>
<dbReference type="CDD" id="cd00042">
    <property type="entry name" value="CY"/>
    <property type="match status" value="1"/>
</dbReference>
<dbReference type="GO" id="GO:0031640">
    <property type="term" value="P:killing of cells of another organism"/>
    <property type="evidence" value="ECO:0007669"/>
    <property type="project" value="Ensembl"/>
</dbReference>
<dbReference type="OrthoDB" id="1908104at2759"/>
<dbReference type="GeneID" id="103262391"/>
<dbReference type="SUPFAM" id="SSF54403">
    <property type="entry name" value="Cystatin/monellin"/>
    <property type="match status" value="1"/>
</dbReference>
<keyword evidence="5" id="KW-1185">Reference proteome</keyword>
<accession>A0A1U7TPA7</accession>
<dbReference type="PANTHER" id="PTHR47886:SF1">
    <property type="entry name" value="CYSTATIN-11"/>
    <property type="match status" value="1"/>
</dbReference>
<dbReference type="STRING" id="1868482.ENSTSYP00000000172"/>
<dbReference type="OMA" id="NCVPQEG"/>
<evidence type="ECO:0000313" key="5">
    <source>
        <dbReference type="Proteomes" id="UP000189704"/>
    </source>
</evidence>
<feature type="chain" id="PRO_5018784491" evidence="3">
    <location>
        <begin position="27"/>
        <end position="138"/>
    </location>
</feature>
<dbReference type="GO" id="GO:0004869">
    <property type="term" value="F:cysteine-type endopeptidase inhibitor activity"/>
    <property type="evidence" value="ECO:0007669"/>
    <property type="project" value="InterPro"/>
</dbReference>
<reference evidence="6" key="1">
    <citation type="submission" date="2025-08" db="UniProtKB">
        <authorList>
            <consortium name="RefSeq"/>
        </authorList>
    </citation>
    <scope>IDENTIFICATION</scope>
</reference>
<dbReference type="Pfam" id="PF00031">
    <property type="entry name" value="Cystatin"/>
    <property type="match status" value="1"/>
</dbReference>
<gene>
    <name evidence="6" type="primary">CST11</name>
</gene>
<dbReference type="GO" id="GO:0061827">
    <property type="term" value="C:sperm head"/>
    <property type="evidence" value="ECO:0007669"/>
    <property type="project" value="Ensembl"/>
</dbReference>
<evidence type="ECO:0000256" key="2">
    <source>
        <dbReference type="ARBA" id="ARBA00023157"/>
    </source>
</evidence>
<protein>
    <submittedName>
        <fullName evidence="6">Cystatin-11</fullName>
    </submittedName>
</protein>
<dbReference type="CTD" id="140880"/>
<dbReference type="GO" id="GO:0005737">
    <property type="term" value="C:cytoplasm"/>
    <property type="evidence" value="ECO:0007669"/>
    <property type="project" value="Ensembl"/>
</dbReference>
<dbReference type="InterPro" id="IPR046350">
    <property type="entry name" value="Cystatin_sf"/>
</dbReference>
<dbReference type="GO" id="GO:0050829">
    <property type="term" value="P:defense response to Gram-negative bacterium"/>
    <property type="evidence" value="ECO:0007669"/>
    <property type="project" value="Ensembl"/>
</dbReference>
<proteinExistence type="inferred from homology"/>
<feature type="domain" description="Cystatin" evidence="4">
    <location>
        <begin position="35"/>
        <end position="136"/>
    </location>
</feature>
<dbReference type="SMART" id="SM00043">
    <property type="entry name" value="CY"/>
    <property type="match status" value="1"/>
</dbReference>
<dbReference type="GO" id="GO:0005634">
    <property type="term" value="C:nucleus"/>
    <property type="evidence" value="ECO:0007669"/>
    <property type="project" value="Ensembl"/>
</dbReference>
<dbReference type="AlphaFoldDB" id="A0A1U7TPA7"/>
<dbReference type="InterPro" id="IPR000010">
    <property type="entry name" value="Cystatin_dom"/>
</dbReference>
<name>A0A1U7TPA7_CARSF</name>
<dbReference type="Gene3D" id="3.10.450.10">
    <property type="match status" value="1"/>
</dbReference>
<dbReference type="KEGG" id="csyr:103262391"/>
<dbReference type="InterPro" id="IPR042930">
    <property type="entry name" value="CST11"/>
</dbReference>
<dbReference type="FunFam" id="3.10.450.10:FF:000004">
    <property type="entry name" value="Cystatin C"/>
    <property type="match status" value="1"/>
</dbReference>